<comment type="subcellular location">
    <subcellularLocation>
        <location evidence="1">Cell membrane</location>
        <topology evidence="1">Multi-pass membrane protein</topology>
    </subcellularLocation>
</comment>
<dbReference type="Pfam" id="PF07690">
    <property type="entry name" value="MFS_1"/>
    <property type="match status" value="1"/>
</dbReference>
<evidence type="ECO:0000313" key="9">
    <source>
        <dbReference type="Proteomes" id="UP000500953"/>
    </source>
</evidence>
<dbReference type="PANTHER" id="PTHR42718:SF39">
    <property type="entry name" value="ACTINORHODIN TRANSPORTER-RELATED"/>
    <property type="match status" value="1"/>
</dbReference>
<keyword evidence="3 6" id="KW-1133">Transmembrane helix</keyword>
<keyword evidence="2 6" id="KW-0812">Transmembrane</keyword>
<dbReference type="InterPro" id="IPR011701">
    <property type="entry name" value="MFS"/>
</dbReference>
<feature type="compositionally biased region" description="Pro residues" evidence="5">
    <location>
        <begin position="29"/>
        <end position="39"/>
    </location>
</feature>
<feature type="transmembrane region" description="Helical" evidence="6">
    <location>
        <begin position="93"/>
        <end position="113"/>
    </location>
</feature>
<dbReference type="EMBL" id="CP046173">
    <property type="protein sequence ID" value="QIS22080.1"/>
    <property type="molecule type" value="Genomic_DNA"/>
</dbReference>
<gene>
    <name evidence="8" type="ORF">F6W96_30765</name>
</gene>
<evidence type="ECO:0000259" key="7">
    <source>
        <dbReference type="PROSITE" id="PS50850"/>
    </source>
</evidence>
<name>A0A6G9Z9I6_9NOCA</name>
<dbReference type="SUPFAM" id="SSF103473">
    <property type="entry name" value="MFS general substrate transporter"/>
    <property type="match status" value="1"/>
</dbReference>
<evidence type="ECO:0000256" key="6">
    <source>
        <dbReference type="SAM" id="Phobius"/>
    </source>
</evidence>
<feature type="transmembrane region" description="Helical" evidence="6">
    <location>
        <begin position="153"/>
        <end position="176"/>
    </location>
</feature>
<feature type="compositionally biased region" description="Polar residues" evidence="5">
    <location>
        <begin position="1"/>
        <end position="11"/>
    </location>
</feature>
<sequence>MPPWTTQPLRYSSTPHRRTTSPTTAAWPGQPPPPAPPTRVPAACHSQHRGYGNGVAADGQNGGTPTRAPHSSRKAALGCYRARPARLPSARSGSFAAVSASAGRFFLILSLTLQDGLGLSPLDAGFVYAPQALMFLLSSLLAGQVAPRSGRRLLLIGGSVTAVGFASTVVVVLISGSHLSAWPILPTLLVQGTGEGLLQTPLLNSILSRVRSDHIGLASGVLSTAQQVGGALGVAAVGVLFFGSIGSARAGATSTYAHSFGISTIYHTVAALAVSALVLALPRRE</sequence>
<protein>
    <submittedName>
        <fullName evidence="8">MFS transporter</fullName>
    </submittedName>
</protein>
<reference evidence="8 9" key="1">
    <citation type="journal article" date="2019" name="ACS Chem. Biol.">
        <title>Identification and Mobilization of a Cryptic Antibiotic Biosynthesis Gene Locus from a Human-Pathogenic Nocardia Isolate.</title>
        <authorList>
            <person name="Herisse M."/>
            <person name="Ishida K."/>
            <person name="Porter J.L."/>
            <person name="Howden B."/>
            <person name="Hertweck C."/>
            <person name="Stinear T.P."/>
            <person name="Pidot S.J."/>
        </authorList>
    </citation>
    <scope>NUCLEOTIDE SEQUENCE [LARGE SCALE GENOMIC DNA]</scope>
    <source>
        <strain evidence="8 9">AUSMDU00012715</strain>
    </source>
</reference>
<accession>A0A6G9Z9I6</accession>
<evidence type="ECO:0000256" key="4">
    <source>
        <dbReference type="ARBA" id="ARBA00023136"/>
    </source>
</evidence>
<dbReference type="Proteomes" id="UP000500953">
    <property type="component" value="Chromosome"/>
</dbReference>
<feature type="transmembrane region" description="Helical" evidence="6">
    <location>
        <begin position="125"/>
        <end position="146"/>
    </location>
</feature>
<proteinExistence type="predicted"/>
<evidence type="ECO:0000256" key="3">
    <source>
        <dbReference type="ARBA" id="ARBA00022989"/>
    </source>
</evidence>
<feature type="transmembrane region" description="Helical" evidence="6">
    <location>
        <begin position="260"/>
        <end position="281"/>
    </location>
</feature>
<dbReference type="InterPro" id="IPR036259">
    <property type="entry name" value="MFS_trans_sf"/>
</dbReference>
<dbReference type="AlphaFoldDB" id="A0A6G9Z9I6"/>
<dbReference type="PROSITE" id="PS50850">
    <property type="entry name" value="MFS"/>
    <property type="match status" value="1"/>
</dbReference>
<dbReference type="GO" id="GO:0022857">
    <property type="term" value="F:transmembrane transporter activity"/>
    <property type="evidence" value="ECO:0007669"/>
    <property type="project" value="InterPro"/>
</dbReference>
<evidence type="ECO:0000313" key="8">
    <source>
        <dbReference type="EMBL" id="QIS22080.1"/>
    </source>
</evidence>
<dbReference type="GO" id="GO:0005886">
    <property type="term" value="C:plasma membrane"/>
    <property type="evidence" value="ECO:0007669"/>
    <property type="project" value="UniProtKB-SubCell"/>
</dbReference>
<feature type="domain" description="Major facilitator superfamily (MFS) profile" evidence="7">
    <location>
        <begin position="85"/>
        <end position="285"/>
    </location>
</feature>
<dbReference type="InterPro" id="IPR020846">
    <property type="entry name" value="MFS_dom"/>
</dbReference>
<organism evidence="8 9">
    <name type="scientific">Nocardia terpenica</name>
    <dbReference type="NCBI Taxonomy" id="455432"/>
    <lineage>
        <taxon>Bacteria</taxon>
        <taxon>Bacillati</taxon>
        <taxon>Actinomycetota</taxon>
        <taxon>Actinomycetes</taxon>
        <taxon>Mycobacteriales</taxon>
        <taxon>Nocardiaceae</taxon>
        <taxon>Nocardia</taxon>
    </lineage>
</organism>
<dbReference type="PANTHER" id="PTHR42718">
    <property type="entry name" value="MAJOR FACILITATOR SUPERFAMILY MULTIDRUG TRANSPORTER MFSC"/>
    <property type="match status" value="1"/>
</dbReference>
<evidence type="ECO:0000256" key="1">
    <source>
        <dbReference type="ARBA" id="ARBA00004651"/>
    </source>
</evidence>
<evidence type="ECO:0000256" key="5">
    <source>
        <dbReference type="SAM" id="MobiDB-lite"/>
    </source>
</evidence>
<evidence type="ECO:0000256" key="2">
    <source>
        <dbReference type="ARBA" id="ARBA00022692"/>
    </source>
</evidence>
<feature type="region of interest" description="Disordered" evidence="5">
    <location>
        <begin position="1"/>
        <end position="72"/>
    </location>
</feature>
<keyword evidence="4 6" id="KW-0472">Membrane</keyword>
<dbReference type="Gene3D" id="1.20.1250.20">
    <property type="entry name" value="MFS general substrate transporter like domains"/>
    <property type="match status" value="1"/>
</dbReference>
<feature type="transmembrane region" description="Helical" evidence="6">
    <location>
        <begin position="228"/>
        <end position="248"/>
    </location>
</feature>